<dbReference type="CDD" id="cd00564">
    <property type="entry name" value="TMP_TenI"/>
    <property type="match status" value="1"/>
</dbReference>
<protein>
    <submittedName>
        <fullName evidence="2">Thiamine phosphate synthase</fullName>
    </submittedName>
</protein>
<evidence type="ECO:0000313" key="3">
    <source>
        <dbReference type="Proteomes" id="UP000824927"/>
    </source>
</evidence>
<accession>A0A9Q3XEG7</accession>
<dbReference type="EMBL" id="JAHVKP010000001">
    <property type="protein sequence ID" value="MBY6218860.1"/>
    <property type="molecule type" value="Genomic_DNA"/>
</dbReference>
<gene>
    <name evidence="2" type="ORF">KUV31_10970</name>
</gene>
<dbReference type="InterPro" id="IPR036206">
    <property type="entry name" value="ThiamineP_synth_sf"/>
</dbReference>
<dbReference type="Pfam" id="PF02581">
    <property type="entry name" value="TMP-TENI"/>
    <property type="match status" value="1"/>
</dbReference>
<dbReference type="Gene3D" id="3.20.20.70">
    <property type="entry name" value="Aldolase class I"/>
    <property type="match status" value="1"/>
</dbReference>
<comment type="caution">
    <text evidence="2">The sequence shown here is derived from an EMBL/GenBank/DDBJ whole genome shotgun (WGS) entry which is preliminary data.</text>
</comment>
<dbReference type="SUPFAM" id="SSF51391">
    <property type="entry name" value="Thiamin phosphate synthase"/>
    <property type="match status" value="1"/>
</dbReference>
<evidence type="ECO:0000259" key="1">
    <source>
        <dbReference type="Pfam" id="PF02581"/>
    </source>
</evidence>
<reference evidence="2" key="1">
    <citation type="submission" date="2021-06" db="EMBL/GenBank/DDBJ databases">
        <title>50 bacteria genomes isolated from Dapeng, Shenzhen, China.</title>
        <authorList>
            <person name="Zheng W."/>
            <person name="Yu S."/>
            <person name="Huang Y."/>
        </authorList>
    </citation>
    <scope>NUCLEOTIDE SEQUENCE</scope>
    <source>
        <strain evidence="2">DP4N28-2</strain>
    </source>
</reference>
<proteinExistence type="predicted"/>
<organism evidence="2 3">
    <name type="scientific">Qipengyuania aquimaris</name>
    <dbReference type="NCBI Taxonomy" id="255984"/>
    <lineage>
        <taxon>Bacteria</taxon>
        <taxon>Pseudomonadati</taxon>
        <taxon>Pseudomonadota</taxon>
        <taxon>Alphaproteobacteria</taxon>
        <taxon>Sphingomonadales</taxon>
        <taxon>Erythrobacteraceae</taxon>
        <taxon>Qipengyuania</taxon>
    </lineage>
</organism>
<evidence type="ECO:0000313" key="2">
    <source>
        <dbReference type="EMBL" id="MBY6218860.1"/>
    </source>
</evidence>
<feature type="domain" description="Thiamine phosphate synthase/TenI" evidence="1">
    <location>
        <begin position="101"/>
        <end position="166"/>
    </location>
</feature>
<dbReference type="InterPro" id="IPR013785">
    <property type="entry name" value="Aldolase_TIM"/>
</dbReference>
<dbReference type="GO" id="GO:0009228">
    <property type="term" value="P:thiamine biosynthetic process"/>
    <property type="evidence" value="ECO:0007669"/>
    <property type="project" value="UniProtKB-KW"/>
</dbReference>
<name>A0A9Q3XEG7_9SPHN</name>
<dbReference type="AlphaFoldDB" id="A0A9Q3XEG7"/>
<dbReference type="Proteomes" id="UP000824927">
    <property type="component" value="Unassembled WGS sequence"/>
</dbReference>
<sequence>MAARYSVAVTTRQTLPLLWLLSDERNDAQLEAALAGLPRGSGFVFRHYHLAPEERRARFDRLAAIARDHGHLVILSRASGWGEDGTYGPPECFGEGLRLATAHDGDEIRHAVEGGADGIFLSPVFPTASHPGGATLGAFGFNVLAQQSSVPVIALGGMDAQRAAELGWPRWGAIDGLASTKVA</sequence>
<dbReference type="InterPro" id="IPR022998">
    <property type="entry name" value="ThiamineP_synth_TenI"/>
</dbReference>